<dbReference type="PANTHER" id="PTHR42794:SF2">
    <property type="entry name" value="ABC TRANSPORTER ATP-BINDING PROTEIN"/>
    <property type="match status" value="1"/>
</dbReference>
<dbReference type="InterPro" id="IPR003439">
    <property type="entry name" value="ABC_transporter-like_ATP-bd"/>
</dbReference>
<evidence type="ECO:0000313" key="5">
    <source>
        <dbReference type="EMBL" id="AYO30653.1"/>
    </source>
</evidence>
<dbReference type="GO" id="GO:0005524">
    <property type="term" value="F:ATP binding"/>
    <property type="evidence" value="ECO:0007669"/>
    <property type="project" value="UniProtKB-KW"/>
</dbReference>
<dbReference type="RefSeq" id="WP_120765485.1">
    <property type="nucleotide sequence ID" value="NZ_CP033169.1"/>
</dbReference>
<keyword evidence="1" id="KW-0813">Transport</keyword>
<keyword evidence="3 5" id="KW-0067">ATP-binding</keyword>
<dbReference type="Proteomes" id="UP000280960">
    <property type="component" value="Chromosome"/>
</dbReference>
<evidence type="ECO:0000259" key="4">
    <source>
        <dbReference type="PROSITE" id="PS50893"/>
    </source>
</evidence>
<dbReference type="InterPro" id="IPR027417">
    <property type="entry name" value="P-loop_NTPase"/>
</dbReference>
<dbReference type="InterPro" id="IPR017871">
    <property type="entry name" value="ABC_transporter-like_CS"/>
</dbReference>
<protein>
    <submittedName>
        <fullName evidence="5">ATP-binding cassette domain-containing protein</fullName>
    </submittedName>
</protein>
<gene>
    <name evidence="5" type="ORF">D2962_08480</name>
</gene>
<name>A0A3G2R5A6_9FIRM</name>
<organism evidence="5 6">
    <name type="scientific">Biomaibacter acetigenes</name>
    <dbReference type="NCBI Taxonomy" id="2316383"/>
    <lineage>
        <taxon>Bacteria</taxon>
        <taxon>Bacillati</taxon>
        <taxon>Bacillota</taxon>
        <taxon>Clostridia</taxon>
        <taxon>Thermosediminibacterales</taxon>
        <taxon>Tepidanaerobacteraceae</taxon>
        <taxon>Biomaibacter</taxon>
    </lineage>
</organism>
<dbReference type="SMART" id="SM00382">
    <property type="entry name" value="AAA"/>
    <property type="match status" value="1"/>
</dbReference>
<keyword evidence="2" id="KW-0547">Nucleotide-binding</keyword>
<dbReference type="FunFam" id="3.40.50.300:FF:000134">
    <property type="entry name" value="Iron-enterobactin ABC transporter ATP-binding protein"/>
    <property type="match status" value="1"/>
</dbReference>
<proteinExistence type="predicted"/>
<keyword evidence="6" id="KW-1185">Reference proteome</keyword>
<dbReference type="GO" id="GO:0016887">
    <property type="term" value="F:ATP hydrolysis activity"/>
    <property type="evidence" value="ECO:0007669"/>
    <property type="project" value="InterPro"/>
</dbReference>
<dbReference type="CDD" id="cd03214">
    <property type="entry name" value="ABC_Iron-Siderophores_B12_Hemin"/>
    <property type="match status" value="1"/>
</dbReference>
<dbReference type="InterPro" id="IPR003593">
    <property type="entry name" value="AAA+_ATPase"/>
</dbReference>
<dbReference type="AlphaFoldDB" id="A0A3G2R5A6"/>
<feature type="domain" description="ABC transporter" evidence="4">
    <location>
        <begin position="5"/>
        <end position="241"/>
    </location>
</feature>
<reference evidence="5 6" key="1">
    <citation type="submission" date="2018-10" db="EMBL/GenBank/DDBJ databases">
        <authorList>
            <person name="Zhang X."/>
        </authorList>
    </citation>
    <scope>NUCLEOTIDE SEQUENCE [LARGE SCALE GENOMIC DNA]</scope>
    <source>
        <strain evidence="5 6">SK-G1</strain>
    </source>
</reference>
<dbReference type="PROSITE" id="PS00211">
    <property type="entry name" value="ABC_TRANSPORTER_1"/>
    <property type="match status" value="1"/>
</dbReference>
<accession>A0A3G2R5A6</accession>
<sequence length="414" mass="47402">MSLLLKVENLDFKYQDTDVLKGINLEVNAGDFVGILGPNGCGKTTLLNNINQWLKPHRGSIYLKNINIRKLKPKILAKHIATVPQDTSIEMSFTVEQVVLMGRNPYLVNFEAEKERDFAIAEESMKYMDIWHLKEKPVRELSGGEKQRVLIARALAQEPELLLLDEPTSHLDINYQWELLGFLKKLCLNRGITIIAVMHDINLASMFCDKIILLKDHKIFKMGPLIDVINEKNIKEVFNMDVHVCFQEYTGRPVIVFLGRKENINIPRPFNTLHVICGGGEGEKLLHYLKKRGYEVSVGVLNKGDTDWLTAKMLGFDVIEEVPFSPISDEKIEENTKYVKKSEAVLLADVPFGYGNLKNLVCLKNILHQKKIFVMEERAIESRDYTNGMASQIYRDIRDRAVVLHSFDELKSFL</sequence>
<evidence type="ECO:0000256" key="1">
    <source>
        <dbReference type="ARBA" id="ARBA00022448"/>
    </source>
</evidence>
<dbReference type="Gene3D" id="3.40.50.300">
    <property type="entry name" value="P-loop containing nucleotide triphosphate hydrolases"/>
    <property type="match status" value="1"/>
</dbReference>
<dbReference type="EMBL" id="CP033169">
    <property type="protein sequence ID" value="AYO30653.1"/>
    <property type="molecule type" value="Genomic_DNA"/>
</dbReference>
<dbReference type="PANTHER" id="PTHR42794">
    <property type="entry name" value="HEMIN IMPORT ATP-BINDING PROTEIN HMUV"/>
    <property type="match status" value="1"/>
</dbReference>
<dbReference type="PROSITE" id="PS50893">
    <property type="entry name" value="ABC_TRANSPORTER_2"/>
    <property type="match status" value="1"/>
</dbReference>
<dbReference type="SUPFAM" id="SSF52540">
    <property type="entry name" value="P-loop containing nucleoside triphosphate hydrolases"/>
    <property type="match status" value="1"/>
</dbReference>
<evidence type="ECO:0000256" key="3">
    <source>
        <dbReference type="ARBA" id="ARBA00022840"/>
    </source>
</evidence>
<evidence type="ECO:0000256" key="2">
    <source>
        <dbReference type="ARBA" id="ARBA00022741"/>
    </source>
</evidence>
<dbReference type="KEGG" id="bacg:D2962_08480"/>
<dbReference type="Pfam" id="PF00005">
    <property type="entry name" value="ABC_tran"/>
    <property type="match status" value="1"/>
</dbReference>
<evidence type="ECO:0000313" key="6">
    <source>
        <dbReference type="Proteomes" id="UP000280960"/>
    </source>
</evidence>